<dbReference type="PANTHER" id="PTHR43876">
    <property type="entry name" value="UBIQUINONE BIOSYNTHESIS MONOOXYGENASE COQ6, MITOCHONDRIAL"/>
    <property type="match status" value="1"/>
</dbReference>
<dbReference type="GO" id="GO:0004497">
    <property type="term" value="F:monooxygenase activity"/>
    <property type="evidence" value="ECO:0007669"/>
    <property type="project" value="UniProtKB-KW"/>
</dbReference>
<evidence type="ECO:0000313" key="10">
    <source>
        <dbReference type="Proteomes" id="UP000028701"/>
    </source>
</evidence>
<organism evidence="9 10">
    <name type="scientific">Agrobacterium rubi TR3 = NBRC 13261</name>
    <dbReference type="NCBI Taxonomy" id="1368415"/>
    <lineage>
        <taxon>Bacteria</taxon>
        <taxon>Pseudomonadati</taxon>
        <taxon>Pseudomonadota</taxon>
        <taxon>Alphaproteobacteria</taxon>
        <taxon>Hyphomicrobiales</taxon>
        <taxon>Rhizobiaceae</taxon>
        <taxon>Rhizobium/Agrobacterium group</taxon>
        <taxon>Agrobacterium</taxon>
    </lineage>
</organism>
<reference evidence="9 10" key="1">
    <citation type="submission" date="2014-08" db="EMBL/GenBank/DDBJ databases">
        <title>Whole genome shotgun sequence of Rhizobium rubi NBRC 13261.</title>
        <authorList>
            <person name="Katano-Makiyama Y."/>
            <person name="Hosoyama A."/>
            <person name="Hashimoto M."/>
            <person name="Hosoyama Y."/>
            <person name="Noguchi M."/>
            <person name="Tsuchikane K."/>
            <person name="Uohara A."/>
            <person name="Ohji S."/>
            <person name="Ichikawa N."/>
            <person name="Kimura A."/>
            <person name="Yamazoe A."/>
            <person name="Fujita N."/>
        </authorList>
    </citation>
    <scope>NUCLEOTIDE SEQUENCE [LARGE SCALE GENOMIC DNA]</scope>
    <source>
        <strain evidence="9 10">NBRC 13261</strain>
    </source>
</reference>
<comment type="caution">
    <text evidence="9">The sequence shown here is derived from an EMBL/GenBank/DDBJ whole genome shotgun (WGS) entry which is preliminary data.</text>
</comment>
<keyword evidence="4" id="KW-0285">Flavoprotein</keyword>
<dbReference type="InterPro" id="IPR051205">
    <property type="entry name" value="UbiH/COQ6_monooxygenase"/>
</dbReference>
<dbReference type="eggNOG" id="COG0654">
    <property type="taxonomic scope" value="Bacteria"/>
</dbReference>
<dbReference type="UniPathway" id="UPA00232"/>
<name>A0A081CRX3_9HYPH</name>
<dbReference type="OrthoDB" id="9796623at2"/>
<dbReference type="GO" id="GO:0016705">
    <property type="term" value="F:oxidoreductase activity, acting on paired donors, with incorporation or reduction of molecular oxygen"/>
    <property type="evidence" value="ECO:0007669"/>
    <property type="project" value="InterPro"/>
</dbReference>
<dbReference type="NCBIfam" id="NF005691">
    <property type="entry name" value="PRK07494.1"/>
    <property type="match status" value="1"/>
</dbReference>
<dbReference type="Gene3D" id="3.50.50.60">
    <property type="entry name" value="FAD/NAD(P)-binding domain"/>
    <property type="match status" value="2"/>
</dbReference>
<evidence type="ECO:0000259" key="8">
    <source>
        <dbReference type="Pfam" id="PF01494"/>
    </source>
</evidence>
<evidence type="ECO:0000256" key="4">
    <source>
        <dbReference type="ARBA" id="ARBA00022630"/>
    </source>
</evidence>
<evidence type="ECO:0000256" key="6">
    <source>
        <dbReference type="ARBA" id="ARBA00023002"/>
    </source>
</evidence>
<evidence type="ECO:0000256" key="5">
    <source>
        <dbReference type="ARBA" id="ARBA00022827"/>
    </source>
</evidence>
<evidence type="ECO:0000313" key="9">
    <source>
        <dbReference type="EMBL" id="GAK69419.1"/>
    </source>
</evidence>
<dbReference type="InterPro" id="IPR010971">
    <property type="entry name" value="UbiH/COQ6"/>
</dbReference>
<dbReference type="Pfam" id="PF01494">
    <property type="entry name" value="FAD_binding_3"/>
    <property type="match status" value="1"/>
</dbReference>
<dbReference type="EMBL" id="BBJU01000006">
    <property type="protein sequence ID" value="GAK69419.1"/>
    <property type="molecule type" value="Genomic_DNA"/>
</dbReference>
<dbReference type="Proteomes" id="UP000028701">
    <property type="component" value="Unassembled WGS sequence"/>
</dbReference>
<dbReference type="PRINTS" id="PR00420">
    <property type="entry name" value="RNGMNOXGNASE"/>
</dbReference>
<dbReference type="InterPro" id="IPR036188">
    <property type="entry name" value="FAD/NAD-bd_sf"/>
</dbReference>
<dbReference type="NCBIfam" id="TIGR01988">
    <property type="entry name" value="Ubi-OHases"/>
    <property type="match status" value="1"/>
</dbReference>
<gene>
    <name evidence="9" type="ORF">RRU01S_06_00270</name>
</gene>
<protein>
    <submittedName>
        <fullName evidence="9">Putative 2-octaprenyl-6-methoxyphenol hydroxylase</fullName>
    </submittedName>
</protein>
<accession>A0A081CRX3</accession>
<dbReference type="RefSeq" id="WP_045229078.1">
    <property type="nucleotide sequence ID" value="NZ_BBJU01000006.1"/>
</dbReference>
<evidence type="ECO:0000256" key="1">
    <source>
        <dbReference type="ARBA" id="ARBA00001974"/>
    </source>
</evidence>
<evidence type="ECO:0000256" key="2">
    <source>
        <dbReference type="ARBA" id="ARBA00004749"/>
    </source>
</evidence>
<evidence type="ECO:0000256" key="3">
    <source>
        <dbReference type="ARBA" id="ARBA00005349"/>
    </source>
</evidence>
<feature type="domain" description="FAD-binding" evidence="8">
    <location>
        <begin position="4"/>
        <end position="307"/>
    </location>
</feature>
<comment type="cofactor">
    <cofactor evidence="1">
        <name>FAD</name>
        <dbReference type="ChEBI" id="CHEBI:57692"/>
    </cofactor>
</comment>
<keyword evidence="6" id="KW-0560">Oxidoreductase</keyword>
<keyword evidence="5" id="KW-0274">FAD</keyword>
<keyword evidence="7" id="KW-0503">Monooxygenase</keyword>
<evidence type="ECO:0000256" key="7">
    <source>
        <dbReference type="ARBA" id="ARBA00023033"/>
    </source>
</evidence>
<dbReference type="InterPro" id="IPR002938">
    <property type="entry name" value="FAD-bd"/>
</dbReference>
<comment type="pathway">
    <text evidence="2">Cofactor biosynthesis; ubiquinone biosynthesis.</text>
</comment>
<dbReference type="AlphaFoldDB" id="A0A081CRX3"/>
<dbReference type="PANTHER" id="PTHR43876:SF7">
    <property type="entry name" value="UBIQUINONE BIOSYNTHESIS MONOOXYGENASE COQ6, MITOCHONDRIAL"/>
    <property type="match status" value="1"/>
</dbReference>
<comment type="similarity">
    <text evidence="3">Belongs to the UbiH/COQ6 family.</text>
</comment>
<dbReference type="SUPFAM" id="SSF51905">
    <property type="entry name" value="FAD/NAD(P)-binding domain"/>
    <property type="match status" value="1"/>
</dbReference>
<sequence length="404" mass="43217">MKNVEIAIVGAGLAGQIAAIALARSGRSVALIAPKTEKVDKRTTALMDQSIRFLDRLGLWSKIEPSAAKLSTMQIIDGTERLLRAPTVAFRSSEIGLTAFGWNMPNEALLTALGEAVAQENNITVIDAVAETIDIGQHDATITLDNGEHISANFLIGADGRKSRVREVAEIGVRTWSYPQTALVLNFAHTRPHGNVSTEFHTPTGPFTQVPLTGDRSSLVWVVTPEQAAELSALPLDQLSLRVEERMQSMLGSVTVEDSVQTWPLSSMTAHRFGKGRVALVGEAGHGFPPIGAQGLNLSLRDIIVLTELSGTLTGGPIPADAGNAFDRRRRADVVSRTLSVDLLNRSLLSSFLSMQVARAAGLHVLSNVGPLRGLVMREGIEPGRGLKALPSLLVGSLRRSWNG</sequence>
<dbReference type="GO" id="GO:0006744">
    <property type="term" value="P:ubiquinone biosynthetic process"/>
    <property type="evidence" value="ECO:0007669"/>
    <property type="project" value="UniProtKB-UniPathway"/>
</dbReference>
<dbReference type="GO" id="GO:0071949">
    <property type="term" value="F:FAD binding"/>
    <property type="evidence" value="ECO:0007669"/>
    <property type="project" value="InterPro"/>
</dbReference>
<proteinExistence type="inferred from homology"/>